<organism evidence="1 2">
    <name type="scientific">Streptomyces goshikiensis</name>
    <dbReference type="NCBI Taxonomy" id="1942"/>
    <lineage>
        <taxon>Bacteria</taxon>
        <taxon>Bacillati</taxon>
        <taxon>Actinomycetota</taxon>
        <taxon>Actinomycetes</taxon>
        <taxon>Kitasatosporales</taxon>
        <taxon>Streptomycetaceae</taxon>
        <taxon>Streptomyces</taxon>
    </lineage>
</organism>
<sequence length="183" mass="20129">MAQRLLEFYPQFMAVEPQVLKGAFPALSFASCEEAAQEAYLATGRRAAAGRLPQDTNLGAYLHTAARNRARSDFRRQARADRRLAVKGGDAPGATAAASVSGKDLLEDLVIPAIRAMKESRRRRVVELQSKGRTDAQIAAELGIPLSRLYSDRYEAVRFLRRILAGHIRAELGKNNQHGKKGD</sequence>
<dbReference type="RefSeq" id="WP_328774805.1">
    <property type="nucleotide sequence ID" value="NZ_CP108057.1"/>
</dbReference>
<reference evidence="1" key="1">
    <citation type="submission" date="2022-10" db="EMBL/GenBank/DDBJ databases">
        <title>The complete genomes of actinobacterial strains from the NBC collection.</title>
        <authorList>
            <person name="Joergensen T.S."/>
            <person name="Alvarez Arevalo M."/>
            <person name="Sterndorff E.B."/>
            <person name="Faurdal D."/>
            <person name="Vuksanovic O."/>
            <person name="Mourched A.-S."/>
            <person name="Charusanti P."/>
            <person name="Shaw S."/>
            <person name="Blin K."/>
            <person name="Weber T."/>
        </authorList>
    </citation>
    <scope>NUCLEOTIDE SEQUENCE</scope>
    <source>
        <strain evidence="1">NBC_00283</strain>
    </source>
</reference>
<dbReference type="InterPro" id="IPR036388">
    <property type="entry name" value="WH-like_DNA-bd_sf"/>
</dbReference>
<dbReference type="Gene3D" id="1.10.1740.10">
    <property type="match status" value="1"/>
</dbReference>
<dbReference type="SUPFAM" id="SSF88659">
    <property type="entry name" value="Sigma3 and sigma4 domains of RNA polymerase sigma factors"/>
    <property type="match status" value="1"/>
</dbReference>
<dbReference type="Proteomes" id="UP001432075">
    <property type="component" value="Chromosome"/>
</dbReference>
<dbReference type="SUPFAM" id="SSF88946">
    <property type="entry name" value="Sigma2 domain of RNA polymerase sigma factors"/>
    <property type="match status" value="1"/>
</dbReference>
<proteinExistence type="predicted"/>
<evidence type="ECO:0000313" key="1">
    <source>
        <dbReference type="EMBL" id="WUO44347.1"/>
    </source>
</evidence>
<dbReference type="EMBL" id="CP108057">
    <property type="protein sequence ID" value="WUO44347.1"/>
    <property type="molecule type" value="Genomic_DNA"/>
</dbReference>
<accession>A0ABZ1RC65</accession>
<keyword evidence="2" id="KW-1185">Reference proteome</keyword>
<protein>
    <submittedName>
        <fullName evidence="1">Uncharacterized protein</fullName>
    </submittedName>
</protein>
<gene>
    <name evidence="1" type="ORF">OHU17_00105</name>
</gene>
<dbReference type="InterPro" id="IPR013324">
    <property type="entry name" value="RNA_pol_sigma_r3/r4-like"/>
</dbReference>
<name>A0ABZ1RC65_9ACTN</name>
<evidence type="ECO:0000313" key="2">
    <source>
        <dbReference type="Proteomes" id="UP001432075"/>
    </source>
</evidence>
<dbReference type="Gene3D" id="1.10.10.10">
    <property type="entry name" value="Winged helix-like DNA-binding domain superfamily/Winged helix DNA-binding domain"/>
    <property type="match status" value="1"/>
</dbReference>
<dbReference type="InterPro" id="IPR013325">
    <property type="entry name" value="RNA_pol_sigma_r2"/>
</dbReference>
<dbReference type="PROSITE" id="PS51257">
    <property type="entry name" value="PROKAR_LIPOPROTEIN"/>
    <property type="match status" value="1"/>
</dbReference>